<evidence type="ECO:0000256" key="1">
    <source>
        <dbReference type="ARBA" id="ARBA00023015"/>
    </source>
</evidence>
<dbReference type="RefSeq" id="WP_024022963.1">
    <property type="nucleotide sequence ID" value="NZ_AYOZ01000004.1"/>
</dbReference>
<keyword evidence="2" id="KW-0238">DNA-binding</keyword>
<dbReference type="PROSITE" id="PS50043">
    <property type="entry name" value="HTH_LUXR_2"/>
    <property type="match status" value="1"/>
</dbReference>
<evidence type="ECO:0000256" key="2">
    <source>
        <dbReference type="ARBA" id="ARBA00023125"/>
    </source>
</evidence>
<dbReference type="InterPro" id="IPR000792">
    <property type="entry name" value="Tscrpt_reg_LuxR_C"/>
</dbReference>
<dbReference type="Pfam" id="PF00196">
    <property type="entry name" value="GerE"/>
    <property type="match status" value="1"/>
</dbReference>
<comment type="caution">
    <text evidence="5">The sequence shown here is derived from an EMBL/GenBank/DDBJ whole genome shotgun (WGS) entry which is preliminary data.</text>
</comment>
<dbReference type="Proteomes" id="UP000018857">
    <property type="component" value="Unassembled WGS sequence"/>
</dbReference>
<keyword evidence="3" id="KW-0804">Transcription</keyword>
<dbReference type="eggNOG" id="COG2197">
    <property type="taxonomic scope" value="Bacteria"/>
</dbReference>
<accession>W1S152</accession>
<dbReference type="PANTHER" id="PTHR44688:SF16">
    <property type="entry name" value="DNA-BINDING TRANSCRIPTIONAL ACTIVATOR DEVR_DOSR"/>
    <property type="match status" value="1"/>
</dbReference>
<dbReference type="InterPro" id="IPR016032">
    <property type="entry name" value="Sig_transdc_resp-reg_C-effctor"/>
</dbReference>
<dbReference type="OrthoDB" id="343383at2"/>
<dbReference type="PANTHER" id="PTHR44688">
    <property type="entry name" value="DNA-BINDING TRANSCRIPTIONAL ACTIVATOR DEVR_DOSR"/>
    <property type="match status" value="1"/>
</dbReference>
<dbReference type="SUPFAM" id="SSF46894">
    <property type="entry name" value="C-terminal effector domain of the bipartite response regulators"/>
    <property type="match status" value="1"/>
</dbReference>
<feature type="domain" description="HTH luxR-type" evidence="4">
    <location>
        <begin position="199"/>
        <end position="264"/>
    </location>
</feature>
<evidence type="ECO:0000256" key="3">
    <source>
        <dbReference type="ARBA" id="ARBA00023163"/>
    </source>
</evidence>
<dbReference type="SMART" id="SM00421">
    <property type="entry name" value="HTH_LUXR"/>
    <property type="match status" value="1"/>
</dbReference>
<dbReference type="PATRIC" id="fig|1208321.3.peg.752"/>
<sequence>MLPSKATSDGISAETLKELVTLVNHLRVPSFPTVLERFLRGLCHFDTIIMVTYKKSFKPIIIHPKDRSEHSSTLNLYLNTAYMLDPLFNGILMGTVPGISRLIDIAPDSFKETEYYLTCYRKFDLVDEINLTIPLDDKTTCAISLGRKTHMGSIKRSEMTKLREIFPLLEALIKQFWLTQSRGYVDYQPSNGPIKHALKTFASGVLTHREQEVLGLILRGHSSKAIAEELGISAGTVKVHRKNIHARLDTSTQSEIFTLFLDHLEELDQAKTAVEEES</sequence>
<reference evidence="5 6" key="1">
    <citation type="journal article" date="2014" name="Genome Announc.">
        <title>Draft Genome Sequence of Marinomonas sp. Strain D104, a Polycyclic Aromatic Hydrocarbon-Degrading Bacterium from the Deep-Sea Sediment of the Arctic Ocean.</title>
        <authorList>
            <person name="Dong C."/>
            <person name="Bai X."/>
            <person name="Lai Q."/>
            <person name="Xie Y."/>
            <person name="Chen X."/>
            <person name="Shao Z."/>
        </authorList>
    </citation>
    <scope>NUCLEOTIDE SEQUENCE [LARGE SCALE GENOMIC DNA]</scope>
    <source>
        <strain evidence="5 6">D104</strain>
    </source>
</reference>
<dbReference type="AlphaFoldDB" id="W1S152"/>
<dbReference type="CDD" id="cd06170">
    <property type="entry name" value="LuxR_C_like"/>
    <property type="match status" value="1"/>
</dbReference>
<evidence type="ECO:0000313" key="5">
    <source>
        <dbReference type="EMBL" id="ETI61739.1"/>
    </source>
</evidence>
<dbReference type="GO" id="GO:0003677">
    <property type="term" value="F:DNA binding"/>
    <property type="evidence" value="ECO:0007669"/>
    <property type="project" value="UniProtKB-KW"/>
</dbReference>
<name>W1S152_9GAMM</name>
<dbReference type="InterPro" id="IPR036388">
    <property type="entry name" value="WH-like_DNA-bd_sf"/>
</dbReference>
<protein>
    <submittedName>
        <fullName evidence="5">LuxR family transcriptional regulator</fullName>
    </submittedName>
</protein>
<dbReference type="Gene3D" id="1.10.10.10">
    <property type="entry name" value="Winged helix-like DNA-binding domain superfamily/Winged helix DNA-binding domain"/>
    <property type="match status" value="1"/>
</dbReference>
<evidence type="ECO:0000313" key="6">
    <source>
        <dbReference type="Proteomes" id="UP000018857"/>
    </source>
</evidence>
<keyword evidence="6" id="KW-1185">Reference proteome</keyword>
<dbReference type="PRINTS" id="PR00038">
    <property type="entry name" value="HTHLUXR"/>
</dbReference>
<dbReference type="EMBL" id="AYOZ01000004">
    <property type="protein sequence ID" value="ETI61739.1"/>
    <property type="molecule type" value="Genomic_DNA"/>
</dbReference>
<dbReference type="STRING" id="1208321.D104_03780"/>
<keyword evidence="1" id="KW-0805">Transcription regulation</keyword>
<evidence type="ECO:0000259" key="4">
    <source>
        <dbReference type="PROSITE" id="PS50043"/>
    </source>
</evidence>
<dbReference type="PROSITE" id="PS00622">
    <property type="entry name" value="HTH_LUXR_1"/>
    <property type="match status" value="1"/>
</dbReference>
<organism evidence="5 6">
    <name type="scientific">Marinomonas profundimaris</name>
    <dbReference type="NCBI Taxonomy" id="1208321"/>
    <lineage>
        <taxon>Bacteria</taxon>
        <taxon>Pseudomonadati</taxon>
        <taxon>Pseudomonadota</taxon>
        <taxon>Gammaproteobacteria</taxon>
        <taxon>Oceanospirillales</taxon>
        <taxon>Oceanospirillaceae</taxon>
        <taxon>Marinomonas</taxon>
    </lineage>
</organism>
<gene>
    <name evidence="5" type="ORF">D104_03780</name>
</gene>
<proteinExistence type="predicted"/>
<dbReference type="GO" id="GO:0006355">
    <property type="term" value="P:regulation of DNA-templated transcription"/>
    <property type="evidence" value="ECO:0007669"/>
    <property type="project" value="InterPro"/>
</dbReference>